<sequence>MCKGSNAHFWIKLDLCTALEAIADSLPSLVDRAQCLWMAETLLPALQMAHAFEEDVVYPAFCKEAAFRVEGQRTLARLRVEHVEDEALAEEISERLFFIGHGAGVENPEALGFMLRTFFRSVRRHVAFEREHVLPLAGGWPMPNLQPGQPGGPGSEQ</sequence>
<dbReference type="Pfam" id="PF01814">
    <property type="entry name" value="Hemerythrin"/>
    <property type="match status" value="1"/>
</dbReference>
<organism evidence="2 3">
    <name type="scientific">Chelativorans petroleitrophicus</name>
    <dbReference type="NCBI Taxonomy" id="2975484"/>
    <lineage>
        <taxon>Bacteria</taxon>
        <taxon>Pseudomonadati</taxon>
        <taxon>Pseudomonadota</taxon>
        <taxon>Alphaproteobacteria</taxon>
        <taxon>Hyphomicrobiales</taxon>
        <taxon>Phyllobacteriaceae</taxon>
        <taxon>Chelativorans</taxon>
    </lineage>
</organism>
<name>A0A9X2X8Q3_9HYPH</name>
<protein>
    <submittedName>
        <fullName evidence="2">Hemerythrin domain-containing protein</fullName>
    </submittedName>
</protein>
<dbReference type="AlphaFoldDB" id="A0A9X2X8Q3"/>
<keyword evidence="3" id="KW-1185">Reference proteome</keyword>
<evidence type="ECO:0000313" key="3">
    <source>
        <dbReference type="Proteomes" id="UP001149009"/>
    </source>
</evidence>
<dbReference type="Proteomes" id="UP001149009">
    <property type="component" value="Unassembled WGS sequence"/>
</dbReference>
<feature type="domain" description="Hemerythrin-like" evidence="1">
    <location>
        <begin position="14"/>
        <end position="137"/>
    </location>
</feature>
<dbReference type="EMBL" id="JAODNV010000009">
    <property type="protein sequence ID" value="MCT8990489.1"/>
    <property type="molecule type" value="Genomic_DNA"/>
</dbReference>
<gene>
    <name evidence="2" type="ORF">NYR54_09320</name>
</gene>
<comment type="caution">
    <text evidence="2">The sequence shown here is derived from an EMBL/GenBank/DDBJ whole genome shotgun (WGS) entry which is preliminary data.</text>
</comment>
<evidence type="ECO:0000313" key="2">
    <source>
        <dbReference type="EMBL" id="MCT8990489.1"/>
    </source>
</evidence>
<reference evidence="2" key="1">
    <citation type="submission" date="2022-08" db="EMBL/GenBank/DDBJ databases">
        <title>Chelativorans sichuanense sp. nov., a paraffin oil-degrading bacterium isolated from a mixture of oil-based drill cuttings and paddy soil.</title>
        <authorList>
            <person name="Yu J."/>
            <person name="Liu H."/>
            <person name="Chen Q."/>
        </authorList>
    </citation>
    <scope>NUCLEOTIDE SEQUENCE</scope>
    <source>
        <strain evidence="2">SCAU 2101</strain>
    </source>
</reference>
<dbReference type="Gene3D" id="1.20.120.520">
    <property type="entry name" value="nmb1532 protein domain like"/>
    <property type="match status" value="1"/>
</dbReference>
<proteinExistence type="predicted"/>
<evidence type="ECO:0000259" key="1">
    <source>
        <dbReference type="Pfam" id="PF01814"/>
    </source>
</evidence>
<dbReference type="InterPro" id="IPR012312">
    <property type="entry name" value="Hemerythrin-like"/>
</dbReference>
<accession>A0A9X2X8Q3</accession>